<accession>A0ABU1ULN5</accession>
<keyword evidence="1" id="KW-0812">Transmembrane</keyword>
<gene>
    <name evidence="2" type="ORF">J2X11_000907</name>
</gene>
<organism evidence="2 3">
    <name type="scientific">Aeromicrobium panaciterrae</name>
    <dbReference type="NCBI Taxonomy" id="363861"/>
    <lineage>
        <taxon>Bacteria</taxon>
        <taxon>Bacillati</taxon>
        <taxon>Actinomycetota</taxon>
        <taxon>Actinomycetes</taxon>
        <taxon>Propionibacteriales</taxon>
        <taxon>Nocardioidaceae</taxon>
        <taxon>Aeromicrobium</taxon>
    </lineage>
</organism>
<keyword evidence="1" id="KW-1133">Transmembrane helix</keyword>
<comment type="caution">
    <text evidence="2">The sequence shown here is derived from an EMBL/GenBank/DDBJ whole genome shotgun (WGS) entry which is preliminary data.</text>
</comment>
<name>A0ABU1ULN5_9ACTN</name>
<protein>
    <submittedName>
        <fullName evidence="2">Flp pilus assembly pilin Flp</fullName>
    </submittedName>
</protein>
<dbReference type="EMBL" id="JAVDWH010000001">
    <property type="protein sequence ID" value="MDR7086068.1"/>
    <property type="molecule type" value="Genomic_DNA"/>
</dbReference>
<evidence type="ECO:0000313" key="3">
    <source>
        <dbReference type="Proteomes" id="UP001257739"/>
    </source>
</evidence>
<reference evidence="2 3" key="1">
    <citation type="submission" date="2023-07" db="EMBL/GenBank/DDBJ databases">
        <title>Sorghum-associated microbial communities from plants grown in Nebraska, USA.</title>
        <authorList>
            <person name="Schachtman D."/>
        </authorList>
    </citation>
    <scope>NUCLEOTIDE SEQUENCE [LARGE SCALE GENOMIC DNA]</scope>
    <source>
        <strain evidence="2 3">BE248</strain>
    </source>
</reference>
<proteinExistence type="predicted"/>
<sequence length="56" mass="5962">MMNLWGVQRRTTDREGDQGVTSIEYGLLATAVALLASAGVFGLGPRVLAIFQSIIP</sequence>
<keyword evidence="3" id="KW-1185">Reference proteome</keyword>
<keyword evidence="1" id="KW-0472">Membrane</keyword>
<evidence type="ECO:0000313" key="2">
    <source>
        <dbReference type="EMBL" id="MDR7086068.1"/>
    </source>
</evidence>
<evidence type="ECO:0000256" key="1">
    <source>
        <dbReference type="SAM" id="Phobius"/>
    </source>
</evidence>
<dbReference type="Proteomes" id="UP001257739">
    <property type="component" value="Unassembled WGS sequence"/>
</dbReference>
<feature type="transmembrane region" description="Helical" evidence="1">
    <location>
        <begin position="25"/>
        <end position="44"/>
    </location>
</feature>